<sequence length="92" mass="10034">MHGLGMMVTASDLSIRFLHRAILAKISRTRPLVLGGVLLGLAACSTQKADPEEITIIYASEPAAYCYRSLANVDCYEQPVPEKERTLLTVSP</sequence>
<evidence type="ECO:0000313" key="1">
    <source>
        <dbReference type="EMBL" id="MCZ4279634.1"/>
    </source>
</evidence>
<dbReference type="EMBL" id="JAPWGY010000001">
    <property type="protein sequence ID" value="MCZ4279634.1"/>
    <property type="molecule type" value="Genomic_DNA"/>
</dbReference>
<name>A0ABT4LEW0_9PROT</name>
<gene>
    <name evidence="1" type="ORF">O4H49_02515</name>
</gene>
<accession>A0ABT4LEW0</accession>
<proteinExistence type="predicted"/>
<dbReference type="RefSeq" id="WP_269421834.1">
    <property type="nucleotide sequence ID" value="NZ_JAPWGY010000001.1"/>
</dbReference>
<keyword evidence="2" id="KW-1185">Reference proteome</keyword>
<organism evidence="1 2">
    <name type="scientific">Kiloniella laminariae</name>
    <dbReference type="NCBI Taxonomy" id="454162"/>
    <lineage>
        <taxon>Bacteria</taxon>
        <taxon>Pseudomonadati</taxon>
        <taxon>Pseudomonadota</taxon>
        <taxon>Alphaproteobacteria</taxon>
        <taxon>Rhodospirillales</taxon>
        <taxon>Kiloniellaceae</taxon>
        <taxon>Kiloniella</taxon>
    </lineage>
</organism>
<comment type="caution">
    <text evidence="1">The sequence shown here is derived from an EMBL/GenBank/DDBJ whole genome shotgun (WGS) entry which is preliminary data.</text>
</comment>
<evidence type="ECO:0000313" key="2">
    <source>
        <dbReference type="Proteomes" id="UP001069802"/>
    </source>
</evidence>
<evidence type="ECO:0008006" key="3">
    <source>
        <dbReference type="Google" id="ProtNLM"/>
    </source>
</evidence>
<reference evidence="1" key="1">
    <citation type="submission" date="2022-12" db="EMBL/GenBank/DDBJ databases">
        <title>Bacterial isolates from different developmental stages of Nematostella vectensis.</title>
        <authorList>
            <person name="Fraune S."/>
        </authorList>
    </citation>
    <scope>NUCLEOTIDE SEQUENCE</scope>
    <source>
        <strain evidence="1">G21630-S1</strain>
    </source>
</reference>
<dbReference type="Proteomes" id="UP001069802">
    <property type="component" value="Unassembled WGS sequence"/>
</dbReference>
<protein>
    <recommendedName>
        <fullName evidence="3">Lipoprotein</fullName>
    </recommendedName>
</protein>